<protein>
    <recommendedName>
        <fullName evidence="1">DinB-like domain-containing protein</fullName>
    </recommendedName>
</protein>
<evidence type="ECO:0000313" key="2">
    <source>
        <dbReference type="EMBL" id="CAA9571737.1"/>
    </source>
</evidence>
<proteinExistence type="predicted"/>
<dbReference type="SUPFAM" id="SSF109854">
    <property type="entry name" value="DinB/YfiT-like putative metalloenzymes"/>
    <property type="match status" value="1"/>
</dbReference>
<dbReference type="AlphaFoldDB" id="A0A6J4V870"/>
<gene>
    <name evidence="2" type="ORF">AVDCRST_MAG49-3693</name>
</gene>
<organism evidence="2">
    <name type="scientific">uncultured Thermomicrobiales bacterium</name>
    <dbReference type="NCBI Taxonomy" id="1645740"/>
    <lineage>
        <taxon>Bacteria</taxon>
        <taxon>Pseudomonadati</taxon>
        <taxon>Thermomicrobiota</taxon>
        <taxon>Thermomicrobia</taxon>
        <taxon>Thermomicrobiales</taxon>
        <taxon>environmental samples</taxon>
    </lineage>
</organism>
<dbReference type="EMBL" id="CADCWG010000256">
    <property type="protein sequence ID" value="CAA9571737.1"/>
    <property type="molecule type" value="Genomic_DNA"/>
</dbReference>
<reference evidence="2" key="1">
    <citation type="submission" date="2020-02" db="EMBL/GenBank/DDBJ databases">
        <authorList>
            <person name="Meier V. D."/>
        </authorList>
    </citation>
    <scope>NUCLEOTIDE SEQUENCE</scope>
    <source>
        <strain evidence="2">AVDCRST_MAG49</strain>
    </source>
</reference>
<dbReference type="Gene3D" id="1.20.120.450">
    <property type="entry name" value="dinb family like domain"/>
    <property type="match status" value="1"/>
</dbReference>
<feature type="domain" description="DinB-like" evidence="1">
    <location>
        <begin position="24"/>
        <end position="146"/>
    </location>
</feature>
<dbReference type="InterPro" id="IPR024775">
    <property type="entry name" value="DinB-like"/>
</dbReference>
<dbReference type="InterPro" id="IPR034660">
    <property type="entry name" value="DinB/YfiT-like"/>
</dbReference>
<name>A0A6J4V870_9BACT</name>
<dbReference type="Pfam" id="PF12867">
    <property type="entry name" value="DinB_2"/>
    <property type="match status" value="1"/>
</dbReference>
<sequence>MDRDRRLRDQLVLLLRGGSAHMGFAAAVADFPEALINARPPNVGYTFWHLLEHLRLTQADILEYVTSPEYRERAWPEAYWPAKDARATMREWLESVAAFRRDLEALVAVVSDVGTDLFGAVPSSGEHTVLREALLVADHNAYHVGELGILRQVAAAWGRPRTA</sequence>
<evidence type="ECO:0000259" key="1">
    <source>
        <dbReference type="Pfam" id="PF12867"/>
    </source>
</evidence>
<accession>A0A6J4V870</accession>